<reference evidence="2 3" key="1">
    <citation type="submission" date="2024-11" db="EMBL/GenBank/DDBJ databases">
        <authorList>
            <person name="Heng Y.C."/>
            <person name="Lim A.C.H."/>
            <person name="Lee J.K.Y."/>
            <person name="Kittelmann S."/>
        </authorList>
    </citation>
    <scope>NUCLEOTIDE SEQUENCE [LARGE SCALE GENOMIC DNA]</scope>
    <source>
        <strain evidence="2 3">WILCCON 0114</strain>
    </source>
</reference>
<organism evidence="2 3">
    <name type="scientific">Clostridium neuense</name>
    <dbReference type="NCBI Taxonomy" id="1728934"/>
    <lineage>
        <taxon>Bacteria</taxon>
        <taxon>Bacillati</taxon>
        <taxon>Bacillota</taxon>
        <taxon>Clostridia</taxon>
        <taxon>Eubacteriales</taxon>
        <taxon>Clostridiaceae</taxon>
        <taxon>Clostridium</taxon>
    </lineage>
</organism>
<name>A0ABW8TJ19_9CLOT</name>
<keyword evidence="3" id="KW-1185">Reference proteome</keyword>
<protein>
    <submittedName>
        <fullName evidence="2">Uncharacterized protein</fullName>
    </submittedName>
</protein>
<proteinExistence type="predicted"/>
<dbReference type="Gene3D" id="1.10.287.1060">
    <property type="entry name" value="ESAT-6-like"/>
    <property type="match status" value="1"/>
</dbReference>
<evidence type="ECO:0000256" key="1">
    <source>
        <dbReference type="SAM" id="MobiDB-lite"/>
    </source>
</evidence>
<feature type="compositionally biased region" description="Basic and acidic residues" evidence="1">
    <location>
        <begin position="79"/>
        <end position="91"/>
    </location>
</feature>
<evidence type="ECO:0000313" key="3">
    <source>
        <dbReference type="Proteomes" id="UP001623592"/>
    </source>
</evidence>
<evidence type="ECO:0000313" key="2">
    <source>
        <dbReference type="EMBL" id="MFL0252544.1"/>
    </source>
</evidence>
<sequence length="100" mass="10874">MGASELEYSASIISQCSSNITSEKNNLSSRVSIINLDNRDEENNITMQAFNVVNVELSALTNLMDRIAEQLREEASRLRQAEEAAAREKAKQQAGAGASA</sequence>
<dbReference type="RefSeq" id="WP_406789198.1">
    <property type="nucleotide sequence ID" value="NZ_JBJIAA010000018.1"/>
</dbReference>
<gene>
    <name evidence="2" type="ORF">ACJDT4_19200</name>
</gene>
<dbReference type="EMBL" id="JBJIAA010000018">
    <property type="protein sequence ID" value="MFL0252544.1"/>
    <property type="molecule type" value="Genomic_DNA"/>
</dbReference>
<accession>A0ABW8TJ19</accession>
<feature type="region of interest" description="Disordered" evidence="1">
    <location>
        <begin position="79"/>
        <end position="100"/>
    </location>
</feature>
<comment type="caution">
    <text evidence="2">The sequence shown here is derived from an EMBL/GenBank/DDBJ whole genome shotgun (WGS) entry which is preliminary data.</text>
</comment>
<dbReference type="Proteomes" id="UP001623592">
    <property type="component" value="Unassembled WGS sequence"/>
</dbReference>